<comment type="caution">
    <text evidence="1">The sequence shown here is derived from an EMBL/GenBank/DDBJ whole genome shotgun (WGS) entry which is preliminary data.</text>
</comment>
<gene>
    <name evidence="1" type="ORF">DAMNIGENAA_36100</name>
</gene>
<dbReference type="AlphaFoldDB" id="A0A9W6L906"/>
<reference evidence="1" key="1">
    <citation type="submission" date="2022-12" db="EMBL/GenBank/DDBJ databases">
        <title>Reference genome sequencing for broad-spectrum identification of bacterial and archaeal isolates by mass spectrometry.</title>
        <authorList>
            <person name="Sekiguchi Y."/>
            <person name="Tourlousse D.M."/>
        </authorList>
    </citation>
    <scope>NUCLEOTIDE SEQUENCE</scope>
    <source>
        <strain evidence="1">ASRB1</strain>
    </source>
</reference>
<evidence type="ECO:0000313" key="1">
    <source>
        <dbReference type="EMBL" id="GLI36177.1"/>
    </source>
</evidence>
<accession>A0A9W6L906</accession>
<sequence>MSVIEFPVKPWYEKLSWERAQNAARLVGYDAEEALESYHGGGGMNFIRPDDRQFYMTSLLTHIFCMMEEDDPPTRWEDLPEEVRDFYTEASRLEADDQRRRDHATSDSFKRHFGMKI</sequence>
<keyword evidence="2" id="KW-1185">Reference proteome</keyword>
<organism evidence="1 2">
    <name type="scientific">Desulforhabdus amnigena</name>
    <dbReference type="NCBI Taxonomy" id="40218"/>
    <lineage>
        <taxon>Bacteria</taxon>
        <taxon>Pseudomonadati</taxon>
        <taxon>Thermodesulfobacteriota</taxon>
        <taxon>Syntrophobacteria</taxon>
        <taxon>Syntrophobacterales</taxon>
        <taxon>Syntrophobacteraceae</taxon>
        <taxon>Desulforhabdus</taxon>
    </lineage>
</organism>
<dbReference type="Proteomes" id="UP001144372">
    <property type="component" value="Unassembled WGS sequence"/>
</dbReference>
<protein>
    <submittedName>
        <fullName evidence="1">Uncharacterized protein</fullName>
    </submittedName>
</protein>
<dbReference type="RefSeq" id="WP_281796399.1">
    <property type="nucleotide sequence ID" value="NZ_BSDR01000001.1"/>
</dbReference>
<evidence type="ECO:0000313" key="2">
    <source>
        <dbReference type="Proteomes" id="UP001144372"/>
    </source>
</evidence>
<dbReference type="EMBL" id="BSDR01000001">
    <property type="protein sequence ID" value="GLI36177.1"/>
    <property type="molecule type" value="Genomic_DNA"/>
</dbReference>
<name>A0A9W6L906_9BACT</name>
<proteinExistence type="predicted"/>